<sequence>MQRSGFAIATGGALVGLIVAALVANGGKGALGALFLAWLAGTLMGMIAIAACAGPVWLILHRIGARGPVAAAITGAGIVFFLFLAAQTRGFGLLGTPSDDTQTLVYRWISALATSLILAGIAATIALAMWRVAYRRSD</sequence>
<accession>A0ABS6XLR0</accession>
<keyword evidence="1" id="KW-0812">Transmembrane</keyword>
<evidence type="ECO:0000313" key="3">
    <source>
        <dbReference type="Proteomes" id="UP001197214"/>
    </source>
</evidence>
<keyword evidence="1" id="KW-0472">Membrane</keyword>
<feature type="transmembrane region" description="Helical" evidence="1">
    <location>
        <begin position="106"/>
        <end position="130"/>
    </location>
</feature>
<dbReference type="Proteomes" id="UP001197214">
    <property type="component" value="Unassembled WGS sequence"/>
</dbReference>
<evidence type="ECO:0000256" key="1">
    <source>
        <dbReference type="SAM" id="Phobius"/>
    </source>
</evidence>
<keyword evidence="1" id="KW-1133">Transmembrane helix</keyword>
<feature type="transmembrane region" description="Helical" evidence="1">
    <location>
        <begin position="36"/>
        <end position="60"/>
    </location>
</feature>
<protein>
    <submittedName>
        <fullName evidence="2">Uncharacterized protein</fullName>
    </submittedName>
</protein>
<dbReference type="EMBL" id="JAHWZX010000008">
    <property type="protein sequence ID" value="MBW4331149.1"/>
    <property type="molecule type" value="Genomic_DNA"/>
</dbReference>
<reference evidence="2 3" key="1">
    <citation type="submission" date="2021-07" db="EMBL/GenBank/DDBJ databases">
        <title>Stakelama flava sp. nov., a novel endophytic bacterium isolated from branch of Kandelia candel.</title>
        <authorList>
            <person name="Tuo L."/>
        </authorList>
    </citation>
    <scope>NUCLEOTIDE SEQUENCE [LARGE SCALE GENOMIC DNA]</scope>
    <source>
        <strain evidence="2 3">CBK3Z-3</strain>
    </source>
</reference>
<dbReference type="RefSeq" id="WP_219238270.1">
    <property type="nucleotide sequence ID" value="NZ_JAHWZX010000008.1"/>
</dbReference>
<feature type="transmembrane region" description="Helical" evidence="1">
    <location>
        <begin position="67"/>
        <end position="86"/>
    </location>
</feature>
<evidence type="ECO:0000313" key="2">
    <source>
        <dbReference type="EMBL" id="MBW4331149.1"/>
    </source>
</evidence>
<proteinExistence type="predicted"/>
<organism evidence="2 3">
    <name type="scientific">Stakelama flava</name>
    <dbReference type="NCBI Taxonomy" id="2860338"/>
    <lineage>
        <taxon>Bacteria</taxon>
        <taxon>Pseudomonadati</taxon>
        <taxon>Pseudomonadota</taxon>
        <taxon>Alphaproteobacteria</taxon>
        <taxon>Sphingomonadales</taxon>
        <taxon>Sphingomonadaceae</taxon>
        <taxon>Stakelama</taxon>
    </lineage>
</organism>
<comment type="caution">
    <text evidence="2">The sequence shown here is derived from an EMBL/GenBank/DDBJ whole genome shotgun (WGS) entry which is preliminary data.</text>
</comment>
<gene>
    <name evidence="2" type="ORF">KY084_09730</name>
</gene>
<name>A0ABS6XLR0_9SPHN</name>
<keyword evidence="3" id="KW-1185">Reference proteome</keyword>